<dbReference type="InterPro" id="IPR027417">
    <property type="entry name" value="P-loop_NTPase"/>
</dbReference>
<dbReference type="EMBL" id="FNGE01000002">
    <property type="protein sequence ID" value="SDK70834.1"/>
    <property type="molecule type" value="Genomic_DNA"/>
</dbReference>
<name>A0A1G9E411_9RHOB</name>
<proteinExistence type="predicted"/>
<accession>A0A1G9E411</accession>
<protein>
    <submittedName>
        <fullName evidence="2">Hpr(Ser) kinase/phosphatase</fullName>
    </submittedName>
</protein>
<dbReference type="Gene3D" id="3.40.50.300">
    <property type="entry name" value="P-loop containing nucleotide triphosphate hydrolases"/>
    <property type="match status" value="1"/>
</dbReference>
<dbReference type="STRING" id="525640.SAMN04487971_102336"/>
<keyword evidence="2" id="KW-0808">Transferase</keyword>
<evidence type="ECO:0000313" key="2">
    <source>
        <dbReference type="EMBL" id="SDK70834.1"/>
    </source>
</evidence>
<dbReference type="SUPFAM" id="SSF53795">
    <property type="entry name" value="PEP carboxykinase-like"/>
    <property type="match status" value="1"/>
</dbReference>
<evidence type="ECO:0000259" key="1">
    <source>
        <dbReference type="Pfam" id="PF07475"/>
    </source>
</evidence>
<feature type="domain" description="HPr kinase/phosphorylase C-terminal" evidence="1">
    <location>
        <begin position="2"/>
        <end position="75"/>
    </location>
</feature>
<dbReference type="Proteomes" id="UP000199555">
    <property type="component" value="Unassembled WGS sequence"/>
</dbReference>
<dbReference type="GO" id="GO:0005524">
    <property type="term" value="F:ATP binding"/>
    <property type="evidence" value="ECO:0007669"/>
    <property type="project" value="InterPro"/>
</dbReference>
<keyword evidence="3" id="KW-1185">Reference proteome</keyword>
<sequence>MTTIHASAVEIGGRGLLILGPSGAGKSALALALMGLGARLVADDRVVLRIQSRHLLAGCPPAIRGRIEARGVGILRADPAGPVPLAQVVDLGQAETERLPPFRTTFLLGLELPLVLGPMEPHLPPALMQLMRSGRCD</sequence>
<dbReference type="Pfam" id="PF07475">
    <property type="entry name" value="Hpr_kinase_C"/>
    <property type="match status" value="1"/>
</dbReference>
<organism evidence="2 3">
    <name type="scientific">Paracoccus chinensis</name>
    <dbReference type="NCBI Taxonomy" id="525640"/>
    <lineage>
        <taxon>Bacteria</taxon>
        <taxon>Pseudomonadati</taxon>
        <taxon>Pseudomonadota</taxon>
        <taxon>Alphaproteobacteria</taxon>
        <taxon>Rhodobacterales</taxon>
        <taxon>Paracoccaceae</taxon>
        <taxon>Paracoccus</taxon>
    </lineage>
</organism>
<reference evidence="3" key="1">
    <citation type="submission" date="2016-10" db="EMBL/GenBank/DDBJ databases">
        <authorList>
            <person name="Varghese N."/>
            <person name="Submissions S."/>
        </authorList>
    </citation>
    <scope>NUCLEOTIDE SEQUENCE [LARGE SCALE GENOMIC DNA]</scope>
    <source>
        <strain evidence="3">CGMCC 1.7655</strain>
    </source>
</reference>
<dbReference type="RefSeq" id="WP_090752882.1">
    <property type="nucleotide sequence ID" value="NZ_FNGE01000002.1"/>
</dbReference>
<dbReference type="CDD" id="cd01918">
    <property type="entry name" value="HprK_C"/>
    <property type="match status" value="1"/>
</dbReference>
<dbReference type="InterPro" id="IPR011104">
    <property type="entry name" value="Hpr_kin/Pase_C"/>
</dbReference>
<dbReference type="OrthoDB" id="8326226at2"/>
<evidence type="ECO:0000313" key="3">
    <source>
        <dbReference type="Proteomes" id="UP000199555"/>
    </source>
</evidence>
<dbReference type="GO" id="GO:0000155">
    <property type="term" value="F:phosphorelay sensor kinase activity"/>
    <property type="evidence" value="ECO:0007669"/>
    <property type="project" value="InterPro"/>
</dbReference>
<dbReference type="AlphaFoldDB" id="A0A1G9E411"/>
<keyword evidence="2" id="KW-0418">Kinase</keyword>
<dbReference type="GO" id="GO:0006109">
    <property type="term" value="P:regulation of carbohydrate metabolic process"/>
    <property type="evidence" value="ECO:0007669"/>
    <property type="project" value="InterPro"/>
</dbReference>
<gene>
    <name evidence="2" type="ORF">SAMN04487971_102336</name>
</gene>